<protein>
    <submittedName>
        <fullName evidence="1">Uncharacterized protein</fullName>
    </submittedName>
</protein>
<comment type="caution">
    <text evidence="1">The sequence shown here is derived from an EMBL/GenBank/DDBJ whole genome shotgun (WGS) entry which is preliminary data.</text>
</comment>
<name>X1GA57_9ZZZZ</name>
<organism evidence="1">
    <name type="scientific">marine sediment metagenome</name>
    <dbReference type="NCBI Taxonomy" id="412755"/>
    <lineage>
        <taxon>unclassified sequences</taxon>
        <taxon>metagenomes</taxon>
        <taxon>ecological metagenomes</taxon>
    </lineage>
</organism>
<accession>X1GA57</accession>
<proteinExistence type="predicted"/>
<dbReference type="AlphaFoldDB" id="X1GA57"/>
<gene>
    <name evidence="1" type="ORF">S03H2_18840</name>
</gene>
<sequence>CNKIIPVPIPKKFISKSKLPVVPISYIHKNSQNKDQHCITLHVDHDFDIRRQRISDVVFSP</sequence>
<feature type="non-terminal residue" evidence="1">
    <location>
        <position position="1"/>
    </location>
</feature>
<evidence type="ECO:0000313" key="1">
    <source>
        <dbReference type="EMBL" id="GAH41705.1"/>
    </source>
</evidence>
<dbReference type="EMBL" id="BARU01009796">
    <property type="protein sequence ID" value="GAH41705.1"/>
    <property type="molecule type" value="Genomic_DNA"/>
</dbReference>
<reference evidence="1" key="1">
    <citation type="journal article" date="2014" name="Front. Microbiol.">
        <title>High frequency of phylogenetically diverse reductive dehalogenase-homologous genes in deep subseafloor sedimentary metagenomes.</title>
        <authorList>
            <person name="Kawai M."/>
            <person name="Futagami T."/>
            <person name="Toyoda A."/>
            <person name="Takaki Y."/>
            <person name="Nishi S."/>
            <person name="Hori S."/>
            <person name="Arai W."/>
            <person name="Tsubouchi T."/>
            <person name="Morono Y."/>
            <person name="Uchiyama I."/>
            <person name="Ito T."/>
            <person name="Fujiyama A."/>
            <person name="Inagaki F."/>
            <person name="Takami H."/>
        </authorList>
    </citation>
    <scope>NUCLEOTIDE SEQUENCE</scope>
    <source>
        <strain evidence="1">Expedition CK06-06</strain>
    </source>
</reference>